<keyword evidence="2" id="KW-0808">Transferase</keyword>
<dbReference type="PANTHER" id="PTHR34047:SF7">
    <property type="entry name" value="RNA-DIRECTED DNA POLYMERASE"/>
    <property type="match status" value="1"/>
</dbReference>
<proteinExistence type="inferred from homology"/>
<name>A0ABT8WJ94_9FLAO</name>
<dbReference type="PANTHER" id="PTHR34047">
    <property type="entry name" value="NUCLEAR INTRON MATURASE 1, MITOCHONDRIAL-RELATED"/>
    <property type="match status" value="1"/>
</dbReference>
<comment type="catalytic activity">
    <reaction evidence="9">
        <text>DNA(n) + a 2'-deoxyribonucleoside 5'-triphosphate = DNA(n+1) + diphosphate</text>
        <dbReference type="Rhea" id="RHEA:22508"/>
        <dbReference type="Rhea" id="RHEA-COMP:17339"/>
        <dbReference type="Rhea" id="RHEA-COMP:17340"/>
        <dbReference type="ChEBI" id="CHEBI:33019"/>
        <dbReference type="ChEBI" id="CHEBI:61560"/>
        <dbReference type="ChEBI" id="CHEBI:173112"/>
        <dbReference type="EC" id="2.7.7.49"/>
    </reaction>
</comment>
<accession>A0ABT8WJ94</accession>
<evidence type="ECO:0000256" key="5">
    <source>
        <dbReference type="ARBA" id="ARBA00022842"/>
    </source>
</evidence>
<feature type="region of interest" description="Disordered" evidence="10">
    <location>
        <begin position="79"/>
        <end position="104"/>
    </location>
</feature>
<dbReference type="RefSeq" id="WP_303300305.1">
    <property type="nucleotide sequence ID" value="NZ_BAABDA010000042.1"/>
</dbReference>
<evidence type="ECO:0000256" key="9">
    <source>
        <dbReference type="ARBA" id="ARBA00048173"/>
    </source>
</evidence>
<evidence type="ECO:0000256" key="3">
    <source>
        <dbReference type="ARBA" id="ARBA00022695"/>
    </source>
</evidence>
<evidence type="ECO:0000256" key="7">
    <source>
        <dbReference type="ARBA" id="ARBA00023118"/>
    </source>
</evidence>
<dbReference type="EMBL" id="JAUOEL010000001">
    <property type="protein sequence ID" value="MDO5973228.1"/>
    <property type="molecule type" value="Genomic_DNA"/>
</dbReference>
<dbReference type="PROSITE" id="PS50878">
    <property type="entry name" value="RT_POL"/>
    <property type="match status" value="1"/>
</dbReference>
<dbReference type="PRINTS" id="PR00866">
    <property type="entry name" value="RNADNAPOLMS"/>
</dbReference>
<evidence type="ECO:0000256" key="8">
    <source>
        <dbReference type="ARBA" id="ARBA00034120"/>
    </source>
</evidence>
<dbReference type="InterPro" id="IPR051083">
    <property type="entry name" value="GrpII_Intron_Splice-Mob/Def"/>
</dbReference>
<gene>
    <name evidence="12" type="ORF">Q4Q40_03450</name>
</gene>
<protein>
    <recommendedName>
        <fullName evidence="1">RNA-directed DNA polymerase</fullName>
        <ecNumber evidence="1">2.7.7.49</ecNumber>
    </recommendedName>
</protein>
<dbReference type="CDD" id="cd03487">
    <property type="entry name" value="RT_Bac_retron_II"/>
    <property type="match status" value="1"/>
</dbReference>
<keyword evidence="6 12" id="KW-0695">RNA-directed DNA polymerase</keyword>
<feature type="domain" description="Reverse transcriptase" evidence="11">
    <location>
        <begin position="163"/>
        <end position="395"/>
    </location>
</feature>
<evidence type="ECO:0000256" key="10">
    <source>
        <dbReference type="SAM" id="MobiDB-lite"/>
    </source>
</evidence>
<evidence type="ECO:0000259" key="11">
    <source>
        <dbReference type="PROSITE" id="PS50878"/>
    </source>
</evidence>
<evidence type="ECO:0000256" key="2">
    <source>
        <dbReference type="ARBA" id="ARBA00022679"/>
    </source>
</evidence>
<dbReference type="Pfam" id="PF00078">
    <property type="entry name" value="RVT_1"/>
    <property type="match status" value="1"/>
</dbReference>
<dbReference type="InterPro" id="IPR000123">
    <property type="entry name" value="Reverse_transcriptase_msDNA"/>
</dbReference>
<dbReference type="InterPro" id="IPR000477">
    <property type="entry name" value="RT_dom"/>
</dbReference>
<evidence type="ECO:0000256" key="4">
    <source>
        <dbReference type="ARBA" id="ARBA00022723"/>
    </source>
</evidence>
<keyword evidence="7" id="KW-0051">Antiviral defense</keyword>
<organism evidence="12 13">
    <name type="scientific">Flavivirga jejuensis</name>
    <dbReference type="NCBI Taxonomy" id="870487"/>
    <lineage>
        <taxon>Bacteria</taxon>
        <taxon>Pseudomonadati</taxon>
        <taxon>Bacteroidota</taxon>
        <taxon>Flavobacteriia</taxon>
        <taxon>Flavobacteriales</taxon>
        <taxon>Flavobacteriaceae</taxon>
        <taxon>Flavivirga</taxon>
    </lineage>
</organism>
<dbReference type="Proteomes" id="UP001176806">
    <property type="component" value="Unassembled WGS sequence"/>
</dbReference>
<evidence type="ECO:0000256" key="6">
    <source>
        <dbReference type="ARBA" id="ARBA00022918"/>
    </source>
</evidence>
<comment type="caution">
    <text evidence="12">The sequence shown here is derived from an EMBL/GenBank/DDBJ whole genome shotgun (WGS) entry which is preliminary data.</text>
</comment>
<evidence type="ECO:0000256" key="1">
    <source>
        <dbReference type="ARBA" id="ARBA00012493"/>
    </source>
</evidence>
<feature type="compositionally biased region" description="Basic and acidic residues" evidence="10">
    <location>
        <begin position="82"/>
        <end position="104"/>
    </location>
</feature>
<dbReference type="GO" id="GO:0003964">
    <property type="term" value="F:RNA-directed DNA polymerase activity"/>
    <property type="evidence" value="ECO:0007669"/>
    <property type="project" value="UniProtKB-KW"/>
</dbReference>
<evidence type="ECO:0000313" key="13">
    <source>
        <dbReference type="Proteomes" id="UP001176806"/>
    </source>
</evidence>
<sequence length="500" mass="57942">MRNSTERRQEIYDKIKESSKQEYILSEMKRLGFWNQEDLDFEAVNLFFKKEGELSTELQKLLKEKKVIEDPEAFLAKKHQERKIASKESQKETKERREKERLEKAEKWQASKAKDIVYLGENYSHQLNDKASDVNRLKAQDLPVLHHAEDLASAMKISIGELRFLSYSRKNSKISHYKRFQVPKKSGGYRLISAPMPKLKKAQHWILETILNKVPVHENAHGCVIGKSIKTNALPHVKKDVVINQDFKNFFPSVTYNRIKGVFVSLGYSNQVATILSLLCSEPKILDVSLLGEDYYAQRGERFLPQGSPCSPAITNILCKKLDYRLSGLAKKYGFEYTRYVDDTTFSSSHDNFKKITPLLKYSRYIVNDENFKLHPEKLRVMKRNAKQEVTGVVVNEKANISKQSLKRFRALLFQIEKDGIEGKFWNKGGSVLAQIDGYSNFIYQIDPDKGAIYKKRVNTILETYNYKESHRSKYVLNTGKGGVPFFGRFIKKVISFFKK</sequence>
<reference evidence="12" key="1">
    <citation type="submission" date="2023-07" db="EMBL/GenBank/DDBJ databases">
        <title>Two novel species in the genus Flavivirga.</title>
        <authorList>
            <person name="Kwon K."/>
        </authorList>
    </citation>
    <scope>NUCLEOTIDE SEQUENCE</scope>
    <source>
        <strain evidence="12">KACC 14158</strain>
    </source>
</reference>
<keyword evidence="4" id="KW-0479">Metal-binding</keyword>
<keyword evidence="13" id="KW-1185">Reference proteome</keyword>
<evidence type="ECO:0000313" key="12">
    <source>
        <dbReference type="EMBL" id="MDO5973228.1"/>
    </source>
</evidence>
<dbReference type="InterPro" id="IPR043502">
    <property type="entry name" value="DNA/RNA_pol_sf"/>
</dbReference>
<keyword evidence="3" id="KW-0548">Nucleotidyltransferase</keyword>
<comment type="similarity">
    <text evidence="8">Belongs to the bacterial reverse transcriptase family.</text>
</comment>
<dbReference type="SUPFAM" id="SSF56672">
    <property type="entry name" value="DNA/RNA polymerases"/>
    <property type="match status" value="1"/>
</dbReference>
<keyword evidence="5" id="KW-0460">Magnesium</keyword>
<dbReference type="EC" id="2.7.7.49" evidence="1"/>